<name>A0AAU9MUP1_9ASTR</name>
<dbReference type="Gene3D" id="1.10.8.430">
    <property type="entry name" value="Helical domain of apoptotic protease-activating factors"/>
    <property type="match status" value="1"/>
</dbReference>
<proteinExistence type="predicted"/>
<evidence type="ECO:0000256" key="2">
    <source>
        <dbReference type="ARBA" id="ARBA00022737"/>
    </source>
</evidence>
<dbReference type="InterPro" id="IPR042197">
    <property type="entry name" value="Apaf_helical"/>
</dbReference>
<dbReference type="InterPro" id="IPR027417">
    <property type="entry name" value="P-loop_NTPase"/>
</dbReference>
<accession>A0AAU9MUP1</accession>
<dbReference type="SUPFAM" id="SSF46785">
    <property type="entry name" value="Winged helix' DNA-binding domain"/>
    <property type="match status" value="1"/>
</dbReference>
<keyword evidence="5" id="KW-1185">Reference proteome</keyword>
<dbReference type="GO" id="GO:0006952">
    <property type="term" value="P:defense response"/>
    <property type="evidence" value="ECO:0007669"/>
    <property type="project" value="InterPro"/>
</dbReference>
<dbReference type="SUPFAM" id="SSF52540">
    <property type="entry name" value="P-loop containing nucleoside triphosphate hydrolases"/>
    <property type="match status" value="1"/>
</dbReference>
<protein>
    <recommendedName>
        <fullName evidence="3">Disease resistance protein Roq1-like winged-helix domain-containing protein</fullName>
    </recommendedName>
</protein>
<reference evidence="4 5" key="1">
    <citation type="submission" date="2022-01" db="EMBL/GenBank/DDBJ databases">
        <authorList>
            <person name="Xiong W."/>
            <person name="Schranz E."/>
        </authorList>
    </citation>
    <scope>NUCLEOTIDE SEQUENCE [LARGE SCALE GENOMIC DNA]</scope>
</reference>
<keyword evidence="1" id="KW-0433">Leucine-rich repeat</keyword>
<dbReference type="Pfam" id="PF23282">
    <property type="entry name" value="WHD_ROQ1"/>
    <property type="match status" value="1"/>
</dbReference>
<dbReference type="PANTHER" id="PTHR11017">
    <property type="entry name" value="LEUCINE-RICH REPEAT-CONTAINING PROTEIN"/>
    <property type="match status" value="1"/>
</dbReference>
<evidence type="ECO:0000259" key="3">
    <source>
        <dbReference type="Pfam" id="PF23282"/>
    </source>
</evidence>
<dbReference type="InterPro" id="IPR058192">
    <property type="entry name" value="WHD_ROQ1-like"/>
</dbReference>
<evidence type="ECO:0000313" key="5">
    <source>
        <dbReference type="Proteomes" id="UP001157418"/>
    </source>
</evidence>
<dbReference type="InterPro" id="IPR036390">
    <property type="entry name" value="WH_DNA-bd_sf"/>
</dbReference>
<dbReference type="GO" id="GO:0043531">
    <property type="term" value="F:ADP binding"/>
    <property type="evidence" value="ECO:0007669"/>
    <property type="project" value="InterPro"/>
</dbReference>
<sequence length="178" mass="20535">MKLFYKHAPRDNRATEDYEHLAKEVVSYSCGLPLTLKVLGSFLCDKDINEWKSELVRLKEIMDTDIVEKLKISFDGLKPVEKDLFLDIACFFRSEYKDEAMKILDACGFHLVVGVKVLIQKALITISNGKFDMHDLVQELGHYIVRGEHPNNPEKHSRVWKKEYVLNICAMDGMVVMV</sequence>
<dbReference type="PANTHER" id="PTHR11017:SF340">
    <property type="entry name" value="NB-ARC-RELATED"/>
    <property type="match status" value="1"/>
</dbReference>
<dbReference type="Proteomes" id="UP001157418">
    <property type="component" value="Unassembled WGS sequence"/>
</dbReference>
<gene>
    <name evidence="4" type="ORF">LVIROSA_LOCUS18286</name>
</gene>
<feature type="domain" description="Disease resistance protein Roq1-like winged-helix" evidence="3">
    <location>
        <begin position="81"/>
        <end position="147"/>
    </location>
</feature>
<comment type="caution">
    <text evidence="4">The sequence shown here is derived from an EMBL/GenBank/DDBJ whole genome shotgun (WGS) entry which is preliminary data.</text>
</comment>
<organism evidence="4 5">
    <name type="scientific">Lactuca virosa</name>
    <dbReference type="NCBI Taxonomy" id="75947"/>
    <lineage>
        <taxon>Eukaryota</taxon>
        <taxon>Viridiplantae</taxon>
        <taxon>Streptophyta</taxon>
        <taxon>Embryophyta</taxon>
        <taxon>Tracheophyta</taxon>
        <taxon>Spermatophyta</taxon>
        <taxon>Magnoliopsida</taxon>
        <taxon>eudicotyledons</taxon>
        <taxon>Gunneridae</taxon>
        <taxon>Pentapetalae</taxon>
        <taxon>asterids</taxon>
        <taxon>campanulids</taxon>
        <taxon>Asterales</taxon>
        <taxon>Asteraceae</taxon>
        <taxon>Cichorioideae</taxon>
        <taxon>Cichorieae</taxon>
        <taxon>Lactucinae</taxon>
        <taxon>Lactuca</taxon>
    </lineage>
</organism>
<dbReference type="EMBL" id="CAKMRJ010003334">
    <property type="protein sequence ID" value="CAH1431574.1"/>
    <property type="molecule type" value="Genomic_DNA"/>
</dbReference>
<keyword evidence="2" id="KW-0677">Repeat</keyword>
<evidence type="ECO:0000313" key="4">
    <source>
        <dbReference type="EMBL" id="CAH1431574.1"/>
    </source>
</evidence>
<dbReference type="InterPro" id="IPR044974">
    <property type="entry name" value="Disease_R_plants"/>
</dbReference>
<evidence type="ECO:0000256" key="1">
    <source>
        <dbReference type="ARBA" id="ARBA00022614"/>
    </source>
</evidence>
<dbReference type="AlphaFoldDB" id="A0AAU9MUP1"/>